<feature type="signal peptide" evidence="1">
    <location>
        <begin position="1"/>
        <end position="22"/>
    </location>
</feature>
<name>A0A1E7FJM3_9STRA</name>
<gene>
    <name evidence="2" type="ORF">FRACYDRAFT_260352</name>
</gene>
<dbReference type="KEGG" id="fcy:FRACYDRAFT_260352"/>
<protein>
    <submittedName>
        <fullName evidence="2">Uncharacterized protein</fullName>
    </submittedName>
</protein>
<evidence type="ECO:0000256" key="1">
    <source>
        <dbReference type="SAM" id="SignalP"/>
    </source>
</evidence>
<organism evidence="2 3">
    <name type="scientific">Fragilariopsis cylindrus CCMP1102</name>
    <dbReference type="NCBI Taxonomy" id="635003"/>
    <lineage>
        <taxon>Eukaryota</taxon>
        <taxon>Sar</taxon>
        <taxon>Stramenopiles</taxon>
        <taxon>Ochrophyta</taxon>
        <taxon>Bacillariophyta</taxon>
        <taxon>Bacillariophyceae</taxon>
        <taxon>Bacillariophycidae</taxon>
        <taxon>Bacillariales</taxon>
        <taxon>Bacillariaceae</taxon>
        <taxon>Fragilariopsis</taxon>
    </lineage>
</organism>
<dbReference type="EMBL" id="KV784356">
    <property type="protein sequence ID" value="OEU18358.1"/>
    <property type="molecule type" value="Genomic_DNA"/>
</dbReference>
<dbReference type="OrthoDB" id="198142at2759"/>
<accession>A0A1E7FJM3</accession>
<evidence type="ECO:0000313" key="2">
    <source>
        <dbReference type="EMBL" id="OEU18358.1"/>
    </source>
</evidence>
<feature type="chain" id="PRO_5009193203" evidence="1">
    <location>
        <begin position="23"/>
        <end position="292"/>
    </location>
</feature>
<evidence type="ECO:0000313" key="3">
    <source>
        <dbReference type="Proteomes" id="UP000095751"/>
    </source>
</evidence>
<keyword evidence="3" id="KW-1185">Reference proteome</keyword>
<reference evidence="2 3" key="1">
    <citation type="submission" date="2016-09" db="EMBL/GenBank/DDBJ databases">
        <title>Extensive genetic diversity and differential bi-allelic expression allows diatom success in the polar Southern Ocean.</title>
        <authorList>
            <consortium name="DOE Joint Genome Institute"/>
            <person name="Mock T."/>
            <person name="Otillar R.P."/>
            <person name="Strauss J."/>
            <person name="Dupont C."/>
            <person name="Frickenhaus S."/>
            <person name="Maumus F."/>
            <person name="Mcmullan M."/>
            <person name="Sanges R."/>
            <person name="Schmutz J."/>
            <person name="Toseland A."/>
            <person name="Valas R."/>
            <person name="Veluchamy A."/>
            <person name="Ward B.J."/>
            <person name="Allen A."/>
            <person name="Barry K."/>
            <person name="Falciatore A."/>
            <person name="Ferrante M."/>
            <person name="Fortunato A.E."/>
            <person name="Gloeckner G."/>
            <person name="Gruber A."/>
            <person name="Hipkin R."/>
            <person name="Janech M."/>
            <person name="Kroth P."/>
            <person name="Leese F."/>
            <person name="Lindquist E."/>
            <person name="Lyon B.R."/>
            <person name="Martin J."/>
            <person name="Mayer C."/>
            <person name="Parker M."/>
            <person name="Quesneville H."/>
            <person name="Raymond J."/>
            <person name="Uhlig C."/>
            <person name="Valentin K.U."/>
            <person name="Worden A.Z."/>
            <person name="Armbrust E.V."/>
            <person name="Bowler C."/>
            <person name="Green B."/>
            <person name="Moulton V."/>
            <person name="Van Oosterhout C."/>
            <person name="Grigoriev I."/>
        </authorList>
    </citation>
    <scope>NUCLEOTIDE SEQUENCE [LARGE SCALE GENOMIC DNA]</scope>
    <source>
        <strain evidence="2 3">CCMP1102</strain>
    </source>
</reference>
<keyword evidence="1" id="KW-0732">Signal</keyword>
<proteinExistence type="predicted"/>
<dbReference type="AlphaFoldDB" id="A0A1E7FJM3"/>
<dbReference type="Proteomes" id="UP000095751">
    <property type="component" value="Unassembled WGS sequence"/>
</dbReference>
<dbReference type="InParanoid" id="A0A1E7FJM3"/>
<sequence>MKLTLLTGFLTISAFSVSTVNGQLDKVMKMMSAMSPEDLAKQMQDAMELFGSDDMMDNLIGQQEEILQKLVETGNLDVEELAKYKADPEYFLQKMMESMDDQMIELIDDPNLMANAAEGMKAAQEMYNNPDAINDKRFSDEDIESLRQMFLRGGRGDAMDAVTNAFGSIIHTAEVDEVLQDPVKWRKTVKEGFATQNIMKMMRMTNAAEGMKAAQEMYNNPDAMNDKRFSDEDIESLRQMFLGGGRGDAMLAVTYALGSIYTAELDEVLQDPVKWRKQVKEGLDIMGLAGEL</sequence>